<dbReference type="Proteomes" id="UP000001054">
    <property type="component" value="Chromosome"/>
</dbReference>
<dbReference type="GO" id="GO:0016020">
    <property type="term" value="C:membrane"/>
    <property type="evidence" value="ECO:0007669"/>
    <property type="project" value="UniProtKB-SubCell"/>
</dbReference>
<dbReference type="InterPro" id="IPR001343">
    <property type="entry name" value="Hemolysn_Ca-bd"/>
</dbReference>
<evidence type="ECO:0000256" key="1">
    <source>
        <dbReference type="ARBA" id="ARBA00004370"/>
    </source>
</evidence>
<evidence type="ECO:0000256" key="4">
    <source>
        <dbReference type="ARBA" id="ARBA00022656"/>
    </source>
</evidence>
<dbReference type="InterPro" id="IPR013783">
    <property type="entry name" value="Ig-like_fold"/>
</dbReference>
<dbReference type="AlphaFoldDB" id="C3MGZ7"/>
<dbReference type="eggNOG" id="COG2304">
    <property type="taxonomic scope" value="Bacteria"/>
</dbReference>
<dbReference type="GO" id="GO:0005576">
    <property type="term" value="C:extracellular region"/>
    <property type="evidence" value="ECO:0007669"/>
    <property type="project" value="UniProtKB-SubCell"/>
</dbReference>
<evidence type="ECO:0000313" key="9">
    <source>
        <dbReference type="Proteomes" id="UP000001054"/>
    </source>
</evidence>
<evidence type="ECO:0000256" key="6">
    <source>
        <dbReference type="ARBA" id="ARBA00023026"/>
    </source>
</evidence>
<protein>
    <submittedName>
        <fullName evidence="8">RTX toxin hemolysin-type protein</fullName>
    </submittedName>
</protein>
<sequence>MATQSSGGSATSFTNTPQAQDDTYLWSEDQILNLQNYNPVSNTIILDVMANDLGGKAKSLFALEDGDGNPITADYELLAKDVGSTGASAWETTLLGNWVRINNGKIEYRLSDGSGIPGAGVDVNSLSAGETIKDSFVYAIRLGNGTLSEANVSLTLTGANDAAAIGIDTSATGNLAVVEAGAGGVGDPDASGKLSISDADAGEAAFQTPASLDGAYGTFTFDPATGCWTYTLDNSRIATQALKQGQPVSEMLTVTSLDGTASHAIVVNITGSNDAAAIVVDATVADDRVVSEAGAAGSGDPHASGTLSVADVDAGEAAFQTPASLDGVYGSFSFDPTTGVWSYSLDNDRATTQALKEGQPVSDMLNVTSVDGTASHAIVVSITGSNDAAAIVVDATVADDRSVSEAGMADSGDPDASGKLSVADVDAGEAVFQAPGSLDGVYGSFSFDPTTGAWSYTLDNGRATTQALTAGQPVSDTLTVSSLDGTASHAIVVNITGANDAAAIVVDATVADDRAAAEAGATGSGDPDAAGKLSVSDVDSGEAVFAAPASLEGTYGTFSFDPATGAWTYTLDNDRATTQALKAGQPVSDTLTVTSLDGTASHAIVVDITGRNDAAAIVVDVADDRAAAEAGATGSGDPDAAGKLSVSDVDSGEAVFAAPASLEGTYGTFSFDPATGVWSYSLDNNRATTQALKAGQPVSDTLTVTSLDGTASHAIVVDITGSNDAAAIVVDVADDRAAAEAGAAGSGDPDASGKLSVSDADSGEAVFAAPASLEGTYGTFSFDPATGVWSYSLDNNRATTQALKAGQPVSDTLTVTSLDGTASHAIVVDITGSNDAAAIVVDATVADDRSVNEAGTAGSGDPHASGKLSVSDVDAGEAAFQAPASLAGIYGSFSFDAATGEWNYILDNERAATQALSAGQAVSDTLTVTSLDGTVSHAIVVDITGADDAPPRQAPTDIKLTPVVPTDAPNINNFEFIGSLSAADPDAGAFVFSIASQSHAGLFSISGDTLRSDDLAPNGTFTVTVKAIQTGDPAGAAYEKTETFTIVTGSNGNTADNPSGGSGDDVLYGGSGSDMVFGLGGDDTLFGQGGNDTLNGGAGNNVLNGDGGNDTFIFQKLSGTSNHVTDFSAGTNSTSVDKLQFDVGSGTFEFAVGNNNTGVDGFKSGNDGTINALGTEVAVKTDADVSNATVQSTIDGYGNITTGALFVFYNTDLGHAAVYYDANASAAGGAVLVAELDSIATRTALLNFNSGDFLFV</sequence>
<dbReference type="Gene3D" id="2.150.10.10">
    <property type="entry name" value="Serralysin-like metalloprotease, C-terminal"/>
    <property type="match status" value="1"/>
</dbReference>
<gene>
    <name evidence="8" type="ordered locus">NGR_c25260</name>
</gene>
<dbReference type="KEGG" id="rhi:NGR_c25260"/>
<evidence type="ECO:0000313" key="8">
    <source>
        <dbReference type="EMBL" id="ACP26283.1"/>
    </source>
</evidence>
<dbReference type="CDD" id="cd11304">
    <property type="entry name" value="Cadherin_repeat"/>
    <property type="match status" value="1"/>
</dbReference>
<dbReference type="RefSeq" id="WP_012709040.1">
    <property type="nucleotide sequence ID" value="NC_012587.1"/>
</dbReference>
<dbReference type="EMBL" id="CP001389">
    <property type="protein sequence ID" value="ACP26283.1"/>
    <property type="molecule type" value="Genomic_DNA"/>
</dbReference>
<evidence type="ECO:0000256" key="3">
    <source>
        <dbReference type="ARBA" id="ARBA00022525"/>
    </source>
</evidence>
<dbReference type="GO" id="GO:0090729">
    <property type="term" value="F:toxin activity"/>
    <property type="evidence" value="ECO:0007669"/>
    <property type="project" value="UniProtKB-KW"/>
</dbReference>
<dbReference type="Pfam" id="PF00353">
    <property type="entry name" value="HemolysinCabind"/>
    <property type="match status" value="1"/>
</dbReference>
<keyword evidence="6" id="KW-0843">Virulence</keyword>
<dbReference type="PANTHER" id="PTHR38340:SF1">
    <property type="entry name" value="S-LAYER PROTEIN"/>
    <property type="match status" value="1"/>
</dbReference>
<dbReference type="Gene3D" id="2.60.40.10">
    <property type="entry name" value="Immunoglobulins"/>
    <property type="match status" value="7"/>
</dbReference>
<organism evidence="8 9">
    <name type="scientific">Sinorhizobium fredii (strain NBRC 101917 / NGR234)</name>
    <dbReference type="NCBI Taxonomy" id="394"/>
    <lineage>
        <taxon>Bacteria</taxon>
        <taxon>Pseudomonadati</taxon>
        <taxon>Pseudomonadota</taxon>
        <taxon>Alphaproteobacteria</taxon>
        <taxon>Hyphomicrobiales</taxon>
        <taxon>Rhizobiaceae</taxon>
        <taxon>Sinorhizobium/Ensifer group</taxon>
        <taxon>Sinorhizobium</taxon>
    </lineage>
</organism>
<dbReference type="PRINTS" id="PR00313">
    <property type="entry name" value="CABNDNGRPT"/>
</dbReference>
<dbReference type="PANTHER" id="PTHR38340">
    <property type="entry name" value="S-LAYER PROTEIN"/>
    <property type="match status" value="1"/>
</dbReference>
<name>C3MGZ7_SINFN</name>
<dbReference type="PATRIC" id="fig|394.7.peg.5347"/>
<dbReference type="InterPro" id="IPR003995">
    <property type="entry name" value="RTX_toxin_determinant-A"/>
</dbReference>
<keyword evidence="7" id="KW-0472">Membrane</keyword>
<dbReference type="NCBIfam" id="TIGR01965">
    <property type="entry name" value="VCBS_repeat"/>
    <property type="match status" value="8"/>
</dbReference>
<dbReference type="SUPFAM" id="SSF51120">
    <property type="entry name" value="beta-Roll"/>
    <property type="match status" value="1"/>
</dbReference>
<keyword evidence="3" id="KW-0964">Secreted</keyword>
<dbReference type="GO" id="GO:0005509">
    <property type="term" value="F:calcium ion binding"/>
    <property type="evidence" value="ECO:0007669"/>
    <property type="project" value="InterPro"/>
</dbReference>
<dbReference type="PRINTS" id="PR01488">
    <property type="entry name" value="RTXTOXINA"/>
</dbReference>
<keyword evidence="5" id="KW-0677">Repeat</keyword>
<dbReference type="InterPro" id="IPR010221">
    <property type="entry name" value="VCBS_dom"/>
</dbReference>
<evidence type="ECO:0000256" key="2">
    <source>
        <dbReference type="ARBA" id="ARBA00004613"/>
    </source>
</evidence>
<keyword evidence="4" id="KW-0800">Toxin</keyword>
<keyword evidence="9" id="KW-1185">Reference proteome</keyword>
<proteinExistence type="predicted"/>
<evidence type="ECO:0000256" key="7">
    <source>
        <dbReference type="ARBA" id="ARBA00023136"/>
    </source>
</evidence>
<comment type="subcellular location">
    <subcellularLocation>
        <location evidence="1">Membrane</location>
    </subcellularLocation>
    <subcellularLocation>
        <location evidence="2">Secreted</location>
    </subcellularLocation>
</comment>
<dbReference type="eggNOG" id="COG2931">
    <property type="taxonomic scope" value="Bacteria"/>
</dbReference>
<accession>C3MGZ7</accession>
<dbReference type="InterPro" id="IPR050557">
    <property type="entry name" value="RTX_toxin/Mannuronan_C5-epim"/>
</dbReference>
<dbReference type="OrthoDB" id="6756629at2"/>
<dbReference type="HOGENOM" id="CLU_277849_0_0_5"/>
<evidence type="ECO:0000256" key="5">
    <source>
        <dbReference type="ARBA" id="ARBA00022737"/>
    </source>
</evidence>
<dbReference type="InterPro" id="IPR011049">
    <property type="entry name" value="Serralysin-like_metalloprot_C"/>
</dbReference>
<reference evidence="8 9" key="1">
    <citation type="journal article" date="2009" name="Appl. Environ. Microbiol.">
        <title>Rhizobium sp. strain NGR234 possesses a remarkable number of secretion systems.</title>
        <authorList>
            <person name="Schmeisser C."/>
            <person name="Liesegang H."/>
            <person name="Krysciak D."/>
            <person name="Bakkou N."/>
            <person name="Le Quere A."/>
            <person name="Wollherr A."/>
            <person name="Heinemeyer I."/>
            <person name="Morgenstern B."/>
            <person name="Pommerening-Roeser A."/>
            <person name="Flores M."/>
            <person name="Palacios R."/>
            <person name="Brenner S."/>
            <person name="Gottschalk G."/>
            <person name="Schmitz R.A."/>
            <person name="Broughton W.J."/>
            <person name="Perret X."/>
            <person name="Strittmatter A.W."/>
            <person name="Streit W.R."/>
        </authorList>
    </citation>
    <scope>NUCLEOTIDE SEQUENCE [LARGE SCALE GENOMIC DNA]</scope>
    <source>
        <strain evidence="9">NBRC 101917 / NGR234</strain>
    </source>
</reference>
<dbReference type="STRING" id="394.NGR_c25260"/>